<keyword evidence="4 6" id="KW-0472">Membrane</keyword>
<feature type="transmembrane region" description="Helical" evidence="6">
    <location>
        <begin position="81"/>
        <end position="99"/>
    </location>
</feature>
<feature type="transmembrane region" description="Helical" evidence="6">
    <location>
        <begin position="204"/>
        <end position="222"/>
    </location>
</feature>
<feature type="transmembrane region" description="Helical" evidence="6">
    <location>
        <begin position="495"/>
        <end position="515"/>
    </location>
</feature>
<feature type="transmembrane region" description="Helical" evidence="6">
    <location>
        <begin position="527"/>
        <end position="547"/>
    </location>
</feature>
<evidence type="ECO:0000256" key="4">
    <source>
        <dbReference type="ARBA" id="ARBA00023136"/>
    </source>
</evidence>
<keyword evidence="2 6" id="KW-0812">Transmembrane</keyword>
<evidence type="ECO:0000256" key="6">
    <source>
        <dbReference type="SAM" id="Phobius"/>
    </source>
</evidence>
<feature type="transmembrane region" description="Helical" evidence="6">
    <location>
        <begin position="273"/>
        <end position="294"/>
    </location>
</feature>
<dbReference type="EMBL" id="HG937693">
    <property type="protein sequence ID" value="CDP34838.1"/>
    <property type="molecule type" value="Genomic_DNA"/>
</dbReference>
<name>A0A060T1M0_BLAAD</name>
<dbReference type="SUPFAM" id="SSF103473">
    <property type="entry name" value="MFS general substrate transporter"/>
    <property type="match status" value="1"/>
</dbReference>
<accession>A0A060T1M0</accession>
<feature type="transmembrane region" description="Helical" evidence="6">
    <location>
        <begin position="437"/>
        <end position="456"/>
    </location>
</feature>
<dbReference type="Pfam" id="PF07690">
    <property type="entry name" value="MFS_1"/>
    <property type="match status" value="1"/>
</dbReference>
<dbReference type="InterPro" id="IPR011701">
    <property type="entry name" value="MFS"/>
</dbReference>
<proteinExistence type="predicted"/>
<evidence type="ECO:0000256" key="5">
    <source>
        <dbReference type="SAM" id="MobiDB-lite"/>
    </source>
</evidence>
<organism evidence="7">
    <name type="scientific">Blastobotrys adeninivorans</name>
    <name type="common">Yeast</name>
    <name type="synonym">Arxula adeninivorans</name>
    <dbReference type="NCBI Taxonomy" id="409370"/>
    <lineage>
        <taxon>Eukaryota</taxon>
        <taxon>Fungi</taxon>
        <taxon>Dikarya</taxon>
        <taxon>Ascomycota</taxon>
        <taxon>Saccharomycotina</taxon>
        <taxon>Dipodascomycetes</taxon>
        <taxon>Dipodascales</taxon>
        <taxon>Trichomonascaceae</taxon>
        <taxon>Blastobotrys</taxon>
    </lineage>
</organism>
<dbReference type="PANTHER" id="PTHR23507:SF1">
    <property type="entry name" value="FI18259P1-RELATED"/>
    <property type="match status" value="1"/>
</dbReference>
<evidence type="ECO:0000256" key="1">
    <source>
        <dbReference type="ARBA" id="ARBA00004141"/>
    </source>
</evidence>
<feature type="region of interest" description="Disordered" evidence="5">
    <location>
        <begin position="33"/>
        <end position="70"/>
    </location>
</feature>
<dbReference type="Gene3D" id="1.20.1250.20">
    <property type="entry name" value="MFS general substrate transporter like domains"/>
    <property type="match status" value="1"/>
</dbReference>
<dbReference type="PhylomeDB" id="A0A060T1M0"/>
<feature type="transmembrane region" description="Helical" evidence="6">
    <location>
        <begin position="395"/>
        <end position="416"/>
    </location>
</feature>
<keyword evidence="3 6" id="KW-1133">Transmembrane helix</keyword>
<reference evidence="7" key="2">
    <citation type="submission" date="2014-06" db="EMBL/GenBank/DDBJ databases">
        <title>The complete genome of Blastobotrys (Arxula) adeninivorans LS3 - a yeast of biotechnological interest.</title>
        <authorList>
            <person name="Kunze G."/>
            <person name="Gaillardin C."/>
            <person name="Czernicka M."/>
            <person name="Durrens P."/>
            <person name="Martin T."/>
            <person name="Boer E."/>
            <person name="Gabaldon T."/>
            <person name="Cruz J."/>
            <person name="Talla E."/>
            <person name="Marck C."/>
            <person name="Goffeau A."/>
            <person name="Barbe V."/>
            <person name="Baret P."/>
            <person name="Baronian K."/>
            <person name="Beier S."/>
            <person name="Bleykasten C."/>
            <person name="Bode R."/>
            <person name="Casaregola S."/>
            <person name="Despons L."/>
            <person name="Fairhead C."/>
            <person name="Giersberg M."/>
            <person name="Gierski P."/>
            <person name="Hahnel U."/>
            <person name="Hartmann A."/>
            <person name="Jankowska D."/>
            <person name="Jubin C."/>
            <person name="Jung P."/>
            <person name="Lafontaine I."/>
            <person name="Leh-Louis V."/>
            <person name="Lemaire M."/>
            <person name="Marcet-Houben M."/>
            <person name="Mascher M."/>
            <person name="Morel G."/>
            <person name="Richard G.-F."/>
            <person name="Riechen J."/>
            <person name="Sacerdot C."/>
            <person name="Sarkar A."/>
            <person name="Savel G."/>
            <person name="Schacherer J."/>
            <person name="Sherman D."/>
            <person name="Straub M.-L."/>
            <person name="Stein N."/>
            <person name="Thierry A."/>
            <person name="Trautwein-Schult A."/>
            <person name="Westhof E."/>
            <person name="Worch S."/>
            <person name="Dujon B."/>
            <person name="Souciet J.-L."/>
            <person name="Wincker P."/>
            <person name="Scholz U."/>
            <person name="Neuveglise N."/>
        </authorList>
    </citation>
    <scope>NUCLEOTIDE SEQUENCE</scope>
    <source>
        <strain evidence="7">LS3</strain>
    </source>
</reference>
<reference evidence="7" key="1">
    <citation type="submission" date="2014-02" db="EMBL/GenBank/DDBJ databases">
        <authorList>
            <person name="Genoscope - CEA"/>
        </authorList>
    </citation>
    <scope>NUCLEOTIDE SEQUENCE</scope>
    <source>
        <strain evidence="7">LS3</strain>
    </source>
</reference>
<gene>
    <name evidence="7" type="ORF">GNLVRS02_ARAD1C21626g</name>
</gene>
<protein>
    <submittedName>
        <fullName evidence="7">ARAD1C21626p</fullName>
    </submittedName>
</protein>
<dbReference type="AlphaFoldDB" id="A0A060T1M0"/>
<feature type="transmembrane region" description="Helical" evidence="6">
    <location>
        <begin position="243"/>
        <end position="267"/>
    </location>
</feature>
<evidence type="ECO:0000256" key="3">
    <source>
        <dbReference type="ARBA" id="ARBA00022989"/>
    </source>
</evidence>
<evidence type="ECO:0000256" key="2">
    <source>
        <dbReference type="ARBA" id="ARBA00022692"/>
    </source>
</evidence>
<feature type="transmembrane region" description="Helical" evidence="6">
    <location>
        <begin position="177"/>
        <end position="198"/>
    </location>
</feature>
<feature type="transmembrane region" description="Helical" evidence="6">
    <location>
        <begin position="145"/>
        <end position="165"/>
    </location>
</feature>
<comment type="subcellular location">
    <subcellularLocation>
        <location evidence="1">Membrane</location>
        <topology evidence="1">Multi-pass membrane protein</topology>
    </subcellularLocation>
</comment>
<dbReference type="PANTHER" id="PTHR23507">
    <property type="entry name" value="ZGC:174356"/>
    <property type="match status" value="1"/>
</dbReference>
<dbReference type="GO" id="GO:0022857">
    <property type="term" value="F:transmembrane transporter activity"/>
    <property type="evidence" value="ECO:0007669"/>
    <property type="project" value="InterPro"/>
</dbReference>
<evidence type="ECO:0000313" key="7">
    <source>
        <dbReference type="EMBL" id="CDP34838.1"/>
    </source>
</evidence>
<feature type="transmembrane region" description="Helical" evidence="6">
    <location>
        <begin position="360"/>
        <end position="383"/>
    </location>
</feature>
<sequence>MTMGAQTVRMASGAPVSESNYYDSFAAELTRERSFAGDEADGDDQSVGSQESQADDDREPDGLSTDESMINNGTKKIRSHVAPMLVMFIFLFAQTFISATNVDVVLELVCRDSLLSTKHSGGISGIEKGDPRCRQGPIASKVADFMSYVTIIPPIMGVLIVPKIVALSDRVGRKPVLIWGGMMAAINDVIRLLCVLFPDTFNYRLILVATIIQSAGGSLPAVHAMNAIYVSDISYQESRGSRLALLDACLFGSFAVGPFAGSLLYSITNSRGAVYLATITLELLFVMLVMTVLWESVTPKARRSSIAAHERRYSMHIGEPELGSKARIRRWLKMMNLFAPLTELKFSHLPKKSLRHNARLLVGIGSCMGDIAVALGTIIVLSLEFRFNWTSVETGYALSVMGVIRALTLGVLYPMMTRKLHSLFPVSHDTVDKSDLVLIRFGVTIMAAGVVCFPYAPTGVICGAVLAFDSIGAVCIPTIKNAVVKHCKPDSLGQAMGAMSLLSSLAMIIFTKGFFKIFSLTISFHPQMAFEVAGGLLMLLVFLTFFFHTSIDDYEEVHGVDPATQYFDEV</sequence>
<dbReference type="InterPro" id="IPR036259">
    <property type="entry name" value="MFS_trans_sf"/>
</dbReference>
<dbReference type="GO" id="GO:0016020">
    <property type="term" value="C:membrane"/>
    <property type="evidence" value="ECO:0007669"/>
    <property type="project" value="UniProtKB-SubCell"/>
</dbReference>